<name>A0A6C2ULF8_9BACT</name>
<reference evidence="2 3" key="1">
    <citation type="submission" date="2019-04" db="EMBL/GenBank/DDBJ databases">
        <authorList>
            <person name="Van Vliet M D."/>
        </authorList>
    </citation>
    <scope>NUCLEOTIDE SEQUENCE [LARGE SCALE GENOMIC DNA]</scope>
    <source>
        <strain evidence="2 3">F21</strain>
    </source>
</reference>
<evidence type="ECO:0000313" key="2">
    <source>
        <dbReference type="EMBL" id="VGO21082.1"/>
    </source>
</evidence>
<dbReference type="Proteomes" id="UP000346198">
    <property type="component" value="Unassembled WGS sequence"/>
</dbReference>
<evidence type="ECO:0000313" key="3">
    <source>
        <dbReference type="Proteomes" id="UP000346198"/>
    </source>
</evidence>
<feature type="transmembrane region" description="Helical" evidence="1">
    <location>
        <begin position="130"/>
        <end position="152"/>
    </location>
</feature>
<keyword evidence="1" id="KW-0812">Transmembrane</keyword>
<keyword evidence="1" id="KW-1133">Transmembrane helix</keyword>
<evidence type="ECO:0000256" key="1">
    <source>
        <dbReference type="SAM" id="Phobius"/>
    </source>
</evidence>
<keyword evidence="1" id="KW-0472">Membrane</keyword>
<protein>
    <submittedName>
        <fullName evidence="2">Uncharacterized protein</fullName>
    </submittedName>
</protein>
<organism evidence="2 3">
    <name type="scientific">Pontiella sulfatireligans</name>
    <dbReference type="NCBI Taxonomy" id="2750658"/>
    <lineage>
        <taxon>Bacteria</taxon>
        <taxon>Pseudomonadati</taxon>
        <taxon>Kiritimatiellota</taxon>
        <taxon>Kiritimatiellia</taxon>
        <taxon>Kiritimatiellales</taxon>
        <taxon>Pontiellaceae</taxon>
        <taxon>Pontiella</taxon>
    </lineage>
</organism>
<feature type="transmembrane region" description="Helical" evidence="1">
    <location>
        <begin position="53"/>
        <end position="75"/>
    </location>
</feature>
<feature type="transmembrane region" description="Helical" evidence="1">
    <location>
        <begin position="158"/>
        <end position="177"/>
    </location>
</feature>
<accession>A0A6C2ULF8</accession>
<dbReference type="EMBL" id="CAAHFH010000002">
    <property type="protein sequence ID" value="VGO21082.1"/>
    <property type="molecule type" value="Genomic_DNA"/>
</dbReference>
<proteinExistence type="predicted"/>
<dbReference type="RefSeq" id="WP_136062569.1">
    <property type="nucleotide sequence ID" value="NZ_CAAHFH010000002.1"/>
</dbReference>
<keyword evidence="3" id="KW-1185">Reference proteome</keyword>
<sequence length="203" mass="22157">MKTISNELAAAIKPLEMKLKLMWFGVFPVSGIYIFIAWKQASEERGTAIVSNQMLPIAVVLGLMVLLQSFVCRWFTLSPHGLVKVVSGKQPAWLKRIANPESPQAKAALKQEHIDALEGDELKLYQYSGCLMSAVLIQWGLVNTCALFGMMLPPVQCQPAGAIVAGVLSATCMLFHFPNIGSAFASGLELAEFEKGMNREQDG</sequence>
<feature type="transmembrane region" description="Helical" evidence="1">
    <location>
        <begin position="21"/>
        <end position="41"/>
    </location>
</feature>
<gene>
    <name evidence="2" type="ORF">SCARR_03151</name>
</gene>
<dbReference type="AlphaFoldDB" id="A0A6C2ULF8"/>